<reference evidence="1" key="1">
    <citation type="journal article" date="2020" name="Stud. Mycol.">
        <title>101 Dothideomycetes genomes: a test case for predicting lifestyles and emergence of pathogens.</title>
        <authorList>
            <person name="Haridas S."/>
            <person name="Albert R."/>
            <person name="Binder M."/>
            <person name="Bloem J."/>
            <person name="Labutti K."/>
            <person name="Salamov A."/>
            <person name="Andreopoulos B."/>
            <person name="Baker S."/>
            <person name="Barry K."/>
            <person name="Bills G."/>
            <person name="Bluhm B."/>
            <person name="Cannon C."/>
            <person name="Castanera R."/>
            <person name="Culley D."/>
            <person name="Daum C."/>
            <person name="Ezra D."/>
            <person name="Gonzalez J."/>
            <person name="Henrissat B."/>
            <person name="Kuo A."/>
            <person name="Liang C."/>
            <person name="Lipzen A."/>
            <person name="Lutzoni F."/>
            <person name="Magnuson J."/>
            <person name="Mondo S."/>
            <person name="Nolan M."/>
            <person name="Ohm R."/>
            <person name="Pangilinan J."/>
            <person name="Park H.-J."/>
            <person name="Ramirez L."/>
            <person name="Alfaro M."/>
            <person name="Sun H."/>
            <person name="Tritt A."/>
            <person name="Yoshinaga Y."/>
            <person name="Zwiers L.-H."/>
            <person name="Turgeon B."/>
            <person name="Goodwin S."/>
            <person name="Spatafora J."/>
            <person name="Crous P."/>
            <person name="Grigoriev I."/>
        </authorList>
    </citation>
    <scope>NUCLEOTIDE SEQUENCE</scope>
    <source>
        <strain evidence="1">CBS 116005</strain>
    </source>
</reference>
<dbReference type="Proteomes" id="UP000799436">
    <property type="component" value="Unassembled WGS sequence"/>
</dbReference>
<sequence>MTRIWIMHPTATDFKADASYRKPGIHIQQLSASRLAILSFGTGIRPIFTLTLPPRVPSEVCRHIEKQAVELEQLHVQAHYSRGRHEAHQSHGSIYPNRLVANMLGSLTTFALSGIAICTGAFASFNAAKCQHPTRNAKSGRWCCGNAQTLFSHCTFTSHCAIALESISPSTSAIRSTDHLPTQALHQACRLQIRARFSHWRTRSSFRRTLRVAGSLFAKHSITFTATEFHLHYDLHLHQRRWRCVLLVVRSHLWTDTM</sequence>
<name>A0A6G1LB50_9PEZI</name>
<evidence type="ECO:0000313" key="1">
    <source>
        <dbReference type="EMBL" id="KAF2770163.1"/>
    </source>
</evidence>
<organism evidence="1 2">
    <name type="scientific">Teratosphaeria nubilosa</name>
    <dbReference type="NCBI Taxonomy" id="161662"/>
    <lineage>
        <taxon>Eukaryota</taxon>
        <taxon>Fungi</taxon>
        <taxon>Dikarya</taxon>
        <taxon>Ascomycota</taxon>
        <taxon>Pezizomycotina</taxon>
        <taxon>Dothideomycetes</taxon>
        <taxon>Dothideomycetidae</taxon>
        <taxon>Mycosphaerellales</taxon>
        <taxon>Teratosphaeriaceae</taxon>
        <taxon>Teratosphaeria</taxon>
    </lineage>
</organism>
<keyword evidence="2" id="KW-1185">Reference proteome</keyword>
<dbReference type="AlphaFoldDB" id="A0A6G1LB50"/>
<proteinExistence type="predicted"/>
<dbReference type="EMBL" id="ML995828">
    <property type="protein sequence ID" value="KAF2770163.1"/>
    <property type="molecule type" value="Genomic_DNA"/>
</dbReference>
<protein>
    <submittedName>
        <fullName evidence="1">Uncharacterized protein</fullName>
    </submittedName>
</protein>
<evidence type="ECO:0000313" key="2">
    <source>
        <dbReference type="Proteomes" id="UP000799436"/>
    </source>
</evidence>
<gene>
    <name evidence="1" type="ORF">EJ03DRAFT_81425</name>
</gene>
<accession>A0A6G1LB50</accession>